<organism evidence="1 2">
    <name type="scientific">Candidatus Avoscillospira avicola</name>
    <dbReference type="NCBI Taxonomy" id="2840706"/>
    <lineage>
        <taxon>Bacteria</taxon>
        <taxon>Bacillati</taxon>
        <taxon>Bacillota</taxon>
        <taxon>Clostridia</taxon>
        <taxon>Eubacteriales</taxon>
        <taxon>Oscillospiraceae</taxon>
        <taxon>Oscillospiraceae incertae sedis</taxon>
        <taxon>Candidatus Avoscillospira</taxon>
    </lineage>
</organism>
<reference evidence="1" key="1">
    <citation type="submission" date="2020-10" db="EMBL/GenBank/DDBJ databases">
        <authorList>
            <person name="Gilroy R."/>
        </authorList>
    </citation>
    <scope>NUCLEOTIDE SEQUENCE</scope>
    <source>
        <strain evidence="1">ChiBcec15-4380</strain>
    </source>
</reference>
<name>A0A9D1DGF2_9FIRM</name>
<dbReference type="EMBL" id="DVHE01000017">
    <property type="protein sequence ID" value="HIR50149.1"/>
    <property type="molecule type" value="Genomic_DNA"/>
</dbReference>
<accession>A0A9D1DGF2</accession>
<dbReference type="Proteomes" id="UP000824239">
    <property type="component" value="Unassembled WGS sequence"/>
</dbReference>
<gene>
    <name evidence="1" type="ORF">IAA53_02490</name>
</gene>
<comment type="caution">
    <text evidence="1">The sequence shown here is derived from an EMBL/GenBank/DDBJ whole genome shotgun (WGS) entry which is preliminary data.</text>
</comment>
<protein>
    <submittedName>
        <fullName evidence="1">Uncharacterized protein</fullName>
    </submittedName>
</protein>
<dbReference type="AlphaFoldDB" id="A0A9D1DGF2"/>
<proteinExistence type="predicted"/>
<reference evidence="1" key="2">
    <citation type="journal article" date="2021" name="PeerJ">
        <title>Extensive microbial diversity within the chicken gut microbiome revealed by metagenomics and culture.</title>
        <authorList>
            <person name="Gilroy R."/>
            <person name="Ravi A."/>
            <person name="Getino M."/>
            <person name="Pursley I."/>
            <person name="Horton D.L."/>
            <person name="Alikhan N.F."/>
            <person name="Baker D."/>
            <person name="Gharbi K."/>
            <person name="Hall N."/>
            <person name="Watson M."/>
            <person name="Adriaenssens E.M."/>
            <person name="Foster-Nyarko E."/>
            <person name="Jarju S."/>
            <person name="Secka A."/>
            <person name="Antonio M."/>
            <person name="Oren A."/>
            <person name="Chaudhuri R.R."/>
            <person name="La Ragione R."/>
            <person name="Hildebrand F."/>
            <person name="Pallen M.J."/>
        </authorList>
    </citation>
    <scope>NUCLEOTIDE SEQUENCE</scope>
    <source>
        <strain evidence="1">ChiBcec15-4380</strain>
    </source>
</reference>
<sequence length="125" mass="14807">MTEFEYDCMQKKLLGRSAWRRVGARRGVTLPSDALDPRQLEQRNGPCRVYRLGRPMTMSQFEAMPRDLQRAYFQRLRQRGGSEEAVGRMLGIGRRRLRQLQERCRVEFDRPDQAAWQAFLEEEEA</sequence>
<evidence type="ECO:0000313" key="1">
    <source>
        <dbReference type="EMBL" id="HIR50149.1"/>
    </source>
</evidence>
<evidence type="ECO:0000313" key="2">
    <source>
        <dbReference type="Proteomes" id="UP000824239"/>
    </source>
</evidence>